<dbReference type="EMBL" id="JAZGUE010000004">
    <property type="protein sequence ID" value="KAL2267357.1"/>
    <property type="molecule type" value="Genomic_DNA"/>
</dbReference>
<evidence type="ECO:0000256" key="1">
    <source>
        <dbReference type="SAM" id="SignalP"/>
    </source>
</evidence>
<proteinExistence type="predicted"/>
<reference evidence="3 4" key="1">
    <citation type="journal article" date="2024" name="Commun. Biol.">
        <title>Comparative genomic analysis of thermophilic fungi reveals convergent evolutionary adaptations and gene losses.</title>
        <authorList>
            <person name="Steindorff A.S."/>
            <person name="Aguilar-Pontes M.V."/>
            <person name="Robinson A.J."/>
            <person name="Andreopoulos B."/>
            <person name="LaButti K."/>
            <person name="Kuo A."/>
            <person name="Mondo S."/>
            <person name="Riley R."/>
            <person name="Otillar R."/>
            <person name="Haridas S."/>
            <person name="Lipzen A."/>
            <person name="Grimwood J."/>
            <person name="Schmutz J."/>
            <person name="Clum A."/>
            <person name="Reid I.D."/>
            <person name="Moisan M.C."/>
            <person name="Butler G."/>
            <person name="Nguyen T.T.M."/>
            <person name="Dewar K."/>
            <person name="Conant G."/>
            <person name="Drula E."/>
            <person name="Henrissat B."/>
            <person name="Hansel C."/>
            <person name="Singer S."/>
            <person name="Hutchinson M.I."/>
            <person name="de Vries R.P."/>
            <person name="Natvig D.O."/>
            <person name="Powell A.J."/>
            <person name="Tsang A."/>
            <person name="Grigoriev I.V."/>
        </authorList>
    </citation>
    <scope>NUCLEOTIDE SEQUENCE [LARGE SCALE GENOMIC DNA]</scope>
    <source>
        <strain evidence="3 4">ATCC 22073</strain>
    </source>
</reference>
<dbReference type="GeneID" id="98125789"/>
<dbReference type="PANTHER" id="PTHR10963:SF60">
    <property type="entry name" value="GRAM-NEGATIVE BACTERIA-BINDING PROTEIN 1-RELATED"/>
    <property type="match status" value="1"/>
</dbReference>
<dbReference type="InterPro" id="IPR050546">
    <property type="entry name" value="Glycosyl_Hydrlase_16"/>
</dbReference>
<dbReference type="Proteomes" id="UP001600064">
    <property type="component" value="Unassembled WGS sequence"/>
</dbReference>
<dbReference type="Pfam" id="PF00722">
    <property type="entry name" value="Glyco_hydro_16"/>
    <property type="match status" value="1"/>
</dbReference>
<dbReference type="PROSITE" id="PS51762">
    <property type="entry name" value="GH16_2"/>
    <property type="match status" value="1"/>
</dbReference>
<organism evidence="3 4">
    <name type="scientific">Remersonia thermophila</name>
    <dbReference type="NCBI Taxonomy" id="72144"/>
    <lineage>
        <taxon>Eukaryota</taxon>
        <taxon>Fungi</taxon>
        <taxon>Dikarya</taxon>
        <taxon>Ascomycota</taxon>
        <taxon>Pezizomycotina</taxon>
        <taxon>Sordariomycetes</taxon>
        <taxon>Sordariomycetidae</taxon>
        <taxon>Sordariales</taxon>
        <taxon>Sordariales incertae sedis</taxon>
        <taxon>Remersonia</taxon>
    </lineage>
</organism>
<keyword evidence="4" id="KW-1185">Reference proteome</keyword>
<dbReference type="PANTHER" id="PTHR10963">
    <property type="entry name" value="GLYCOSYL HYDROLASE-RELATED"/>
    <property type="match status" value="1"/>
</dbReference>
<protein>
    <recommendedName>
        <fullName evidence="2">GH16 domain-containing protein</fullName>
    </recommendedName>
</protein>
<dbReference type="RefSeq" id="XP_070866084.1">
    <property type="nucleotide sequence ID" value="XM_071011145.1"/>
</dbReference>
<evidence type="ECO:0000259" key="2">
    <source>
        <dbReference type="PROSITE" id="PS51762"/>
    </source>
</evidence>
<dbReference type="SUPFAM" id="SSF49899">
    <property type="entry name" value="Concanavalin A-like lectins/glucanases"/>
    <property type="match status" value="1"/>
</dbReference>
<gene>
    <name evidence="3" type="ORF">VTJ83DRAFT_4634</name>
</gene>
<dbReference type="Gene3D" id="2.60.120.200">
    <property type="match status" value="1"/>
</dbReference>
<accession>A0ABR4DAQ4</accession>
<dbReference type="InterPro" id="IPR013320">
    <property type="entry name" value="ConA-like_dom_sf"/>
</dbReference>
<evidence type="ECO:0000313" key="3">
    <source>
        <dbReference type="EMBL" id="KAL2267357.1"/>
    </source>
</evidence>
<sequence>MRLTTSSLLPFLARAVYAWAPPAYPDYQLVWSDAFYGGPGQLPNETNWNILNTNLGVNNELQTYRRDRRNVQISGGRTMQLVPWRDETLGWTSGRVESKYVFVPQPGKKTMAEAMIRFGSYPADNKQGMWPAFWLLGDAIRHGTGWPACGELDIMEMVNGLLTGYGTIHCNVYPGGVCNEPTGRGGSVAMPSQEWNRWRIVWDRTTEDWLSETITWFMNDEQFFQVRGDQINNHEVWSTLTAKPLYFILNVAVGGTWPGYPNDKTKDGYGAMMEVAYVAQYATAEHNATEPQTKTC</sequence>
<dbReference type="CDD" id="cd02182">
    <property type="entry name" value="GH16_Strep_laminarinase_like"/>
    <property type="match status" value="1"/>
</dbReference>
<comment type="caution">
    <text evidence="3">The sequence shown here is derived from an EMBL/GenBank/DDBJ whole genome shotgun (WGS) entry which is preliminary data.</text>
</comment>
<feature type="signal peptide" evidence="1">
    <location>
        <begin position="1"/>
        <end position="18"/>
    </location>
</feature>
<name>A0ABR4DAQ4_9PEZI</name>
<feature type="chain" id="PRO_5045752792" description="GH16 domain-containing protein" evidence="1">
    <location>
        <begin position="19"/>
        <end position="296"/>
    </location>
</feature>
<feature type="domain" description="GH16" evidence="2">
    <location>
        <begin position="17"/>
        <end position="286"/>
    </location>
</feature>
<dbReference type="InterPro" id="IPR000757">
    <property type="entry name" value="Beta-glucanase-like"/>
</dbReference>
<keyword evidence="1" id="KW-0732">Signal</keyword>
<evidence type="ECO:0000313" key="4">
    <source>
        <dbReference type="Proteomes" id="UP001600064"/>
    </source>
</evidence>